<feature type="transmembrane region" description="Helical" evidence="5">
    <location>
        <begin position="61"/>
        <end position="88"/>
    </location>
</feature>
<evidence type="ECO:0000256" key="2">
    <source>
        <dbReference type="ARBA" id="ARBA00022692"/>
    </source>
</evidence>
<feature type="transmembrane region" description="Helical" evidence="5">
    <location>
        <begin position="194"/>
        <end position="214"/>
    </location>
</feature>
<dbReference type="AlphaFoldDB" id="A0A9N9A8X9"/>
<sequence>MYTLHSELDSSGGGGSSEKFKHGAIIREIAAFFAITASILSVISIWSHLKNYRKPSLQRYVVRIIIMVPIYAVSSWISLASTTASFYVDGIRDIYEAFVIYCFFNLLINYLGGERALLILLHGRSPTPHLFPVNIFVKDMDIGDPYMFLFLKRGILQYIYIKPILAILTMILKYAETYGEGHIEIKNGYIWVSLIYNGLHYPFLCILELFMIVSENDSAESISVSIQDFLITIEMFFASMAHWYAFSYEDYYDIYGRSGRMPMKYAFKDCIGYRDVIEDTLQTIRGSRFNYRTFEPAEGMAHIGPSRTARIMAGLRFTDGGANKYWLPPNSRTALLSEQYRIVDDDDIDNSLNFEDPNPNDDIEHLYDHSRKLGRHGDYNFPVIYQIDYSENNKKSTKNKIKKLTMSKRKHKGKNKVQEIFFGDEEGGGQIKEQVSNILPPGCIDLVKEVSDGNGIRFERYINENETISNINSYQSQPSIMQSYSSITSRDPFIQVPTKDPLGATSYLGTLEQNIWNDKDIWN</sequence>
<feature type="transmembrane region" description="Helical" evidence="5">
    <location>
        <begin position="155"/>
        <end position="174"/>
    </location>
</feature>
<feature type="transmembrane region" description="Helical" evidence="5">
    <location>
        <begin position="94"/>
        <end position="112"/>
    </location>
</feature>
<evidence type="ECO:0000256" key="4">
    <source>
        <dbReference type="ARBA" id="ARBA00023136"/>
    </source>
</evidence>
<evidence type="ECO:0000256" key="3">
    <source>
        <dbReference type="ARBA" id="ARBA00022989"/>
    </source>
</evidence>
<dbReference type="GO" id="GO:0016020">
    <property type="term" value="C:membrane"/>
    <property type="evidence" value="ECO:0007669"/>
    <property type="project" value="UniProtKB-SubCell"/>
</dbReference>
<proteinExistence type="predicted"/>
<keyword evidence="2 5" id="KW-0812">Transmembrane</keyword>
<protein>
    <submittedName>
        <fullName evidence="6">6834_t:CDS:1</fullName>
    </submittedName>
</protein>
<organism evidence="6 7">
    <name type="scientific">Diversispora eburnea</name>
    <dbReference type="NCBI Taxonomy" id="1213867"/>
    <lineage>
        <taxon>Eukaryota</taxon>
        <taxon>Fungi</taxon>
        <taxon>Fungi incertae sedis</taxon>
        <taxon>Mucoromycota</taxon>
        <taxon>Glomeromycotina</taxon>
        <taxon>Glomeromycetes</taxon>
        <taxon>Diversisporales</taxon>
        <taxon>Diversisporaceae</taxon>
        <taxon>Diversispora</taxon>
    </lineage>
</organism>
<evidence type="ECO:0000313" key="6">
    <source>
        <dbReference type="EMBL" id="CAG8522239.1"/>
    </source>
</evidence>
<feature type="transmembrane region" description="Helical" evidence="5">
    <location>
        <begin position="29"/>
        <end position="49"/>
    </location>
</feature>
<accession>A0A9N9A8X9</accession>
<evidence type="ECO:0000313" key="7">
    <source>
        <dbReference type="Proteomes" id="UP000789706"/>
    </source>
</evidence>
<dbReference type="InterPro" id="IPR005178">
    <property type="entry name" value="Ostalpha/TMEM184C"/>
</dbReference>
<evidence type="ECO:0000256" key="1">
    <source>
        <dbReference type="ARBA" id="ARBA00004141"/>
    </source>
</evidence>
<dbReference type="EMBL" id="CAJVPK010000526">
    <property type="protein sequence ID" value="CAG8522239.1"/>
    <property type="molecule type" value="Genomic_DNA"/>
</dbReference>
<dbReference type="PANTHER" id="PTHR23423">
    <property type="entry name" value="ORGANIC SOLUTE TRANSPORTER-RELATED"/>
    <property type="match status" value="1"/>
</dbReference>
<keyword evidence="3 5" id="KW-1133">Transmembrane helix</keyword>
<gene>
    <name evidence="6" type="ORF">DEBURN_LOCUS5721</name>
</gene>
<evidence type="ECO:0000256" key="5">
    <source>
        <dbReference type="SAM" id="Phobius"/>
    </source>
</evidence>
<comment type="caution">
    <text evidence="6">The sequence shown here is derived from an EMBL/GenBank/DDBJ whole genome shotgun (WGS) entry which is preliminary data.</text>
</comment>
<reference evidence="6" key="1">
    <citation type="submission" date="2021-06" db="EMBL/GenBank/DDBJ databases">
        <authorList>
            <person name="Kallberg Y."/>
            <person name="Tangrot J."/>
            <person name="Rosling A."/>
        </authorList>
    </citation>
    <scope>NUCLEOTIDE SEQUENCE</scope>
    <source>
        <strain evidence="6">AZ414A</strain>
    </source>
</reference>
<dbReference type="Pfam" id="PF03619">
    <property type="entry name" value="Solute_trans_a"/>
    <property type="match status" value="2"/>
</dbReference>
<feature type="transmembrane region" description="Helical" evidence="5">
    <location>
        <begin position="226"/>
        <end position="246"/>
    </location>
</feature>
<dbReference type="SMART" id="SM01417">
    <property type="entry name" value="Solute_trans_a"/>
    <property type="match status" value="1"/>
</dbReference>
<dbReference type="OrthoDB" id="5348404at2759"/>
<keyword evidence="7" id="KW-1185">Reference proteome</keyword>
<dbReference type="Proteomes" id="UP000789706">
    <property type="component" value="Unassembled WGS sequence"/>
</dbReference>
<comment type="subcellular location">
    <subcellularLocation>
        <location evidence="1">Membrane</location>
        <topology evidence="1">Multi-pass membrane protein</topology>
    </subcellularLocation>
</comment>
<name>A0A9N9A8X9_9GLOM</name>
<keyword evidence="4 5" id="KW-0472">Membrane</keyword>